<dbReference type="AlphaFoldDB" id="A0AA86QBH7"/>
<organism evidence="5">
    <name type="scientific">Hexamita inflata</name>
    <dbReference type="NCBI Taxonomy" id="28002"/>
    <lineage>
        <taxon>Eukaryota</taxon>
        <taxon>Metamonada</taxon>
        <taxon>Diplomonadida</taxon>
        <taxon>Hexamitidae</taxon>
        <taxon>Hexamitinae</taxon>
        <taxon>Hexamita</taxon>
    </lineage>
</organism>
<keyword evidence="2 3" id="KW-0413">Isomerase</keyword>
<dbReference type="Gene3D" id="2.40.100.10">
    <property type="entry name" value="Cyclophilin-like"/>
    <property type="match status" value="1"/>
</dbReference>
<feature type="domain" description="PPIase cyclophilin-type" evidence="4">
    <location>
        <begin position="19"/>
        <end position="166"/>
    </location>
</feature>
<dbReference type="EMBL" id="CAXDID020000157">
    <property type="protein sequence ID" value="CAL6043471.1"/>
    <property type="molecule type" value="Genomic_DNA"/>
</dbReference>
<keyword evidence="1 3" id="KW-0697">Rotamase</keyword>
<dbReference type="GO" id="GO:0016018">
    <property type="term" value="F:cyclosporin A binding"/>
    <property type="evidence" value="ECO:0007669"/>
    <property type="project" value="TreeGrafter"/>
</dbReference>
<dbReference type="EC" id="5.2.1.8" evidence="3"/>
<name>A0AA86QBH7_9EUKA</name>
<protein>
    <recommendedName>
        <fullName evidence="3">Peptidyl-prolyl cis-trans isomerase</fullName>
        <shortName evidence="3">PPIase</shortName>
        <ecNumber evidence="3">5.2.1.8</ecNumber>
    </recommendedName>
</protein>
<accession>A0AA86QBH7</accession>
<evidence type="ECO:0000313" key="6">
    <source>
        <dbReference type="EMBL" id="CAL6043471.1"/>
    </source>
</evidence>
<evidence type="ECO:0000313" key="7">
    <source>
        <dbReference type="Proteomes" id="UP001642409"/>
    </source>
</evidence>
<comment type="catalytic activity">
    <reaction evidence="3">
        <text>[protein]-peptidylproline (omega=180) = [protein]-peptidylproline (omega=0)</text>
        <dbReference type="Rhea" id="RHEA:16237"/>
        <dbReference type="Rhea" id="RHEA-COMP:10747"/>
        <dbReference type="Rhea" id="RHEA-COMP:10748"/>
        <dbReference type="ChEBI" id="CHEBI:83833"/>
        <dbReference type="ChEBI" id="CHEBI:83834"/>
        <dbReference type="EC" id="5.2.1.8"/>
    </reaction>
</comment>
<dbReference type="GO" id="GO:0006457">
    <property type="term" value="P:protein folding"/>
    <property type="evidence" value="ECO:0007669"/>
    <property type="project" value="TreeGrafter"/>
</dbReference>
<evidence type="ECO:0000313" key="5">
    <source>
        <dbReference type="EMBL" id="CAI9955996.1"/>
    </source>
</evidence>
<comment type="caution">
    <text evidence="5">The sequence shown here is derived from an EMBL/GenBank/DDBJ whole genome shotgun (WGS) entry which is preliminary data.</text>
</comment>
<sequence>MLFSCVLAQQQMKVTHHAVLDIFNLNQPIGQIRIALFGADYPNIVSNFMQLANGPENKQYAYCPFHSIIKNFMIQTGDFQRGDGRGKAVLIQEPLETVQRNHPTTYSVAQTDGSQFYIVTGKQNHMRDPVFGHVIEGHYLVNWINEQNVDILNRPLSRIDIGGSRAEPVQEYILRIND</sequence>
<dbReference type="PROSITE" id="PS50072">
    <property type="entry name" value="CSA_PPIASE_2"/>
    <property type="match status" value="1"/>
</dbReference>
<dbReference type="PANTHER" id="PTHR11071">
    <property type="entry name" value="PEPTIDYL-PROLYL CIS-TRANS ISOMERASE"/>
    <property type="match status" value="1"/>
</dbReference>
<dbReference type="InterPro" id="IPR002130">
    <property type="entry name" value="Cyclophilin-type_PPIase_dom"/>
</dbReference>
<dbReference type="Proteomes" id="UP001642409">
    <property type="component" value="Unassembled WGS sequence"/>
</dbReference>
<comment type="function">
    <text evidence="3">PPIases accelerate the folding of proteins. It catalyzes the cis-trans isomerization of proline imidic peptide bonds in oligopeptides.</text>
</comment>
<dbReference type="GO" id="GO:0003755">
    <property type="term" value="F:peptidyl-prolyl cis-trans isomerase activity"/>
    <property type="evidence" value="ECO:0007669"/>
    <property type="project" value="UniProtKB-UniRule"/>
</dbReference>
<evidence type="ECO:0000256" key="3">
    <source>
        <dbReference type="RuleBase" id="RU363019"/>
    </source>
</evidence>
<dbReference type="InterPro" id="IPR024936">
    <property type="entry name" value="Cyclophilin-type_PPIase"/>
</dbReference>
<evidence type="ECO:0000256" key="1">
    <source>
        <dbReference type="ARBA" id="ARBA00023110"/>
    </source>
</evidence>
<comment type="similarity">
    <text evidence="3">Belongs to the cyclophilin-type PPIase family.</text>
</comment>
<dbReference type="Pfam" id="PF00160">
    <property type="entry name" value="Pro_isomerase"/>
    <property type="match status" value="1"/>
</dbReference>
<evidence type="ECO:0000259" key="4">
    <source>
        <dbReference type="PROSITE" id="PS50072"/>
    </source>
</evidence>
<gene>
    <name evidence="6" type="ORF">HINF_LOCUS40089</name>
    <name evidence="5" type="ORF">HINF_LOCUS43641</name>
</gene>
<dbReference type="InterPro" id="IPR029000">
    <property type="entry name" value="Cyclophilin-like_dom_sf"/>
</dbReference>
<dbReference type="PRINTS" id="PR00153">
    <property type="entry name" value="CSAPPISMRASE"/>
</dbReference>
<reference evidence="5" key="1">
    <citation type="submission" date="2023-06" db="EMBL/GenBank/DDBJ databases">
        <authorList>
            <person name="Kurt Z."/>
        </authorList>
    </citation>
    <scope>NUCLEOTIDE SEQUENCE</scope>
</reference>
<dbReference type="EMBL" id="CATOUU010000869">
    <property type="protein sequence ID" value="CAI9955996.1"/>
    <property type="molecule type" value="Genomic_DNA"/>
</dbReference>
<evidence type="ECO:0000256" key="2">
    <source>
        <dbReference type="ARBA" id="ARBA00023235"/>
    </source>
</evidence>
<dbReference type="SUPFAM" id="SSF50891">
    <property type="entry name" value="Cyclophilin-like"/>
    <property type="match status" value="1"/>
</dbReference>
<proteinExistence type="inferred from homology"/>
<dbReference type="PIRSF" id="PIRSF001467">
    <property type="entry name" value="Peptidylpro_ismrse"/>
    <property type="match status" value="1"/>
</dbReference>
<dbReference type="PANTHER" id="PTHR11071:SF561">
    <property type="entry name" value="PEPTIDYL-PROLYL CIS-TRANS ISOMERASE D-RELATED"/>
    <property type="match status" value="1"/>
</dbReference>
<dbReference type="GO" id="GO:0005737">
    <property type="term" value="C:cytoplasm"/>
    <property type="evidence" value="ECO:0007669"/>
    <property type="project" value="TreeGrafter"/>
</dbReference>
<keyword evidence="7" id="KW-1185">Reference proteome</keyword>
<reference evidence="6 7" key="2">
    <citation type="submission" date="2024-07" db="EMBL/GenBank/DDBJ databases">
        <authorList>
            <person name="Akdeniz Z."/>
        </authorList>
    </citation>
    <scope>NUCLEOTIDE SEQUENCE [LARGE SCALE GENOMIC DNA]</scope>
</reference>